<evidence type="ECO:0000313" key="4">
    <source>
        <dbReference type="EMBL" id="OZJ01496.1"/>
    </source>
</evidence>
<evidence type="ECO:0000313" key="5">
    <source>
        <dbReference type="Proteomes" id="UP000242875"/>
    </source>
</evidence>
<evidence type="ECO:0000256" key="2">
    <source>
        <dbReference type="ARBA" id="ARBA00023002"/>
    </source>
</evidence>
<reference evidence="4 5" key="1">
    <citation type="journal article" date="2017" name="Mycologia">
        <title>Bifiguratus adelaidae, gen. et sp. nov., a new member of Mucoromycotina in endophytic and soil-dwelling habitats.</title>
        <authorList>
            <person name="Torres-Cruz T.J."/>
            <person name="Billingsley Tobias T.L."/>
            <person name="Almatruk M."/>
            <person name="Hesse C."/>
            <person name="Kuske C.R."/>
            <person name="Desiro A."/>
            <person name="Benucci G.M."/>
            <person name="Bonito G."/>
            <person name="Stajich J.E."/>
            <person name="Dunlap C."/>
            <person name="Arnold A.E."/>
            <person name="Porras-Alfaro A."/>
        </authorList>
    </citation>
    <scope>NUCLEOTIDE SEQUENCE [LARGE SCALE GENOMIC DNA]</scope>
    <source>
        <strain evidence="4 5">AZ0501</strain>
    </source>
</reference>
<dbReference type="PANTHER" id="PTHR24320">
    <property type="entry name" value="RETINOL DEHYDROGENASE"/>
    <property type="match status" value="1"/>
</dbReference>
<dbReference type="AlphaFoldDB" id="A0A261XT10"/>
<protein>
    <recommendedName>
        <fullName evidence="6">Ketoreductase (KR) domain-containing protein</fullName>
    </recommendedName>
</protein>
<comment type="caution">
    <text evidence="4">The sequence shown here is derived from an EMBL/GenBank/DDBJ whole genome shotgun (WGS) entry which is preliminary data.</text>
</comment>
<evidence type="ECO:0000256" key="3">
    <source>
        <dbReference type="SAM" id="MobiDB-lite"/>
    </source>
</evidence>
<dbReference type="PANTHER" id="PTHR24320:SF283">
    <property type="entry name" value="RETINOL DEHYDROGENASE 11"/>
    <property type="match status" value="1"/>
</dbReference>
<dbReference type="GO" id="GO:0016491">
    <property type="term" value="F:oxidoreductase activity"/>
    <property type="evidence" value="ECO:0007669"/>
    <property type="project" value="UniProtKB-KW"/>
</dbReference>
<organism evidence="4 5">
    <name type="scientific">Bifiguratus adelaidae</name>
    <dbReference type="NCBI Taxonomy" id="1938954"/>
    <lineage>
        <taxon>Eukaryota</taxon>
        <taxon>Fungi</taxon>
        <taxon>Fungi incertae sedis</taxon>
        <taxon>Mucoromycota</taxon>
        <taxon>Mucoromycotina</taxon>
        <taxon>Endogonomycetes</taxon>
        <taxon>Endogonales</taxon>
        <taxon>Endogonales incertae sedis</taxon>
        <taxon>Bifiguratus</taxon>
    </lineage>
</organism>
<proteinExistence type="inferred from homology"/>
<feature type="region of interest" description="Disordered" evidence="3">
    <location>
        <begin position="241"/>
        <end position="267"/>
    </location>
</feature>
<evidence type="ECO:0008006" key="6">
    <source>
        <dbReference type="Google" id="ProtNLM"/>
    </source>
</evidence>
<dbReference type="Proteomes" id="UP000242875">
    <property type="component" value="Unassembled WGS sequence"/>
</dbReference>
<accession>A0A261XT10</accession>
<dbReference type="Gene3D" id="3.40.50.720">
    <property type="entry name" value="NAD(P)-binding Rossmann-like Domain"/>
    <property type="match status" value="1"/>
</dbReference>
<name>A0A261XT10_9FUNG</name>
<keyword evidence="5" id="KW-1185">Reference proteome</keyword>
<dbReference type="EMBL" id="MVBO01000331">
    <property type="protein sequence ID" value="OZJ01496.1"/>
    <property type="molecule type" value="Genomic_DNA"/>
</dbReference>
<keyword evidence="2" id="KW-0560">Oxidoreductase</keyword>
<comment type="similarity">
    <text evidence="1">Belongs to the short-chain dehydrogenases/reductases (SDR) family.</text>
</comment>
<gene>
    <name evidence="4" type="ORF">BZG36_05613</name>
</gene>
<dbReference type="Pfam" id="PF00106">
    <property type="entry name" value="adh_short"/>
    <property type="match status" value="1"/>
</dbReference>
<sequence length="267" mass="29732">MTREQIRKLNLPLTNEEEPERYRWISNETLDTLPLANSVRGKAFVVTGGHAGLGAETTRALAISGATIILGSRNERKAQDAIYRIYANHRNAGVRYISLDLSDLESGRRFAHDFHATGLRLRSKSASCNLALIHLGHFLLIELFLIDDIGKIWLVVMSSRDQARYPVRVDGINFDDGKGYELWQAYSQSKTANILFAKVFNGIFSAKGVECFSLYPACCVFGATIDTKLLRHTEASRLVESDVTTRKGTPTPGSKPYLKVPPPNCMQ</sequence>
<dbReference type="OrthoDB" id="191139at2759"/>
<dbReference type="InterPro" id="IPR036291">
    <property type="entry name" value="NAD(P)-bd_dom_sf"/>
</dbReference>
<dbReference type="SUPFAM" id="SSF51735">
    <property type="entry name" value="NAD(P)-binding Rossmann-fold domains"/>
    <property type="match status" value="1"/>
</dbReference>
<evidence type="ECO:0000256" key="1">
    <source>
        <dbReference type="ARBA" id="ARBA00006484"/>
    </source>
</evidence>
<dbReference type="InterPro" id="IPR002347">
    <property type="entry name" value="SDR_fam"/>
</dbReference>